<dbReference type="SUPFAM" id="SSF81301">
    <property type="entry name" value="Nucleotidyltransferase"/>
    <property type="match status" value="1"/>
</dbReference>
<dbReference type="AlphaFoldDB" id="A0A9D2AXJ3"/>
<proteinExistence type="inferred from homology"/>
<evidence type="ECO:0000259" key="11">
    <source>
        <dbReference type="Pfam" id="PF12627"/>
    </source>
</evidence>
<evidence type="ECO:0000256" key="3">
    <source>
        <dbReference type="ARBA" id="ARBA00022694"/>
    </source>
</evidence>
<keyword evidence="8 9" id="KW-0694">RNA-binding</keyword>
<dbReference type="EMBL" id="DXEU01000149">
    <property type="protein sequence ID" value="HIX52811.1"/>
    <property type="molecule type" value="Genomic_DNA"/>
</dbReference>
<keyword evidence="5" id="KW-0479">Metal-binding</keyword>
<dbReference type="Gene3D" id="1.10.3090.10">
    <property type="entry name" value="cca-adding enzyme, domain 2"/>
    <property type="match status" value="1"/>
</dbReference>
<evidence type="ECO:0000256" key="8">
    <source>
        <dbReference type="ARBA" id="ARBA00022884"/>
    </source>
</evidence>
<dbReference type="NCBIfam" id="NF009814">
    <property type="entry name" value="PRK13299.1"/>
    <property type="match status" value="1"/>
</dbReference>
<dbReference type="Pfam" id="PF01743">
    <property type="entry name" value="PolyA_pol"/>
    <property type="match status" value="1"/>
</dbReference>
<evidence type="ECO:0000313" key="13">
    <source>
        <dbReference type="EMBL" id="HIX52811.1"/>
    </source>
</evidence>
<dbReference type="GO" id="GO:0000049">
    <property type="term" value="F:tRNA binding"/>
    <property type="evidence" value="ECO:0007669"/>
    <property type="project" value="TreeGrafter"/>
</dbReference>
<evidence type="ECO:0000256" key="2">
    <source>
        <dbReference type="ARBA" id="ARBA00022679"/>
    </source>
</evidence>
<evidence type="ECO:0000256" key="1">
    <source>
        <dbReference type="ARBA" id="ARBA00001946"/>
    </source>
</evidence>
<dbReference type="InterPro" id="IPR002646">
    <property type="entry name" value="PolA_pol_head_dom"/>
</dbReference>
<accession>A0A9D2AXJ3</accession>
<dbReference type="PANTHER" id="PTHR46173">
    <property type="entry name" value="CCA TRNA NUCLEOTIDYLTRANSFERASE 1, MITOCHONDRIAL"/>
    <property type="match status" value="1"/>
</dbReference>
<evidence type="ECO:0000313" key="14">
    <source>
        <dbReference type="Proteomes" id="UP000886780"/>
    </source>
</evidence>
<dbReference type="Gene3D" id="3.30.460.10">
    <property type="entry name" value="Beta Polymerase, domain 2"/>
    <property type="match status" value="1"/>
</dbReference>
<dbReference type="InterPro" id="IPR032810">
    <property type="entry name" value="CCA-adding_enz_C"/>
</dbReference>
<dbReference type="GO" id="GO:0046872">
    <property type="term" value="F:metal ion binding"/>
    <property type="evidence" value="ECO:0007669"/>
    <property type="project" value="UniProtKB-KW"/>
</dbReference>
<comment type="caution">
    <text evidence="13">The sequence shown here is derived from an EMBL/GenBank/DDBJ whole genome shotgun (WGS) entry which is preliminary data.</text>
</comment>
<keyword evidence="4 13" id="KW-0548">Nucleotidyltransferase</keyword>
<comment type="similarity">
    <text evidence="9">Belongs to the tRNA nucleotidyltransferase/poly(A) polymerase family.</text>
</comment>
<sequence>MRIPREVEKIIETLEAGGFEAYAVGGCVRDTLLGREPEDWDITTSARPEQVKRLFRRTIDTGIQHGTVTVLENHRGFEVTTYRIDGEYEDGRHPNNVEFTASLTEDLKRRDFTINAMAYSKKTGIVDEFGGVEDLERGIIRCVGTAKERFTEDALRILRAIRFSAQLGFDIEERTLEAVREIAPNLVHVSKERIQVELTKLLKSPHPERMHLVFDTGIAPYVSAHFAEAGNPGEGGAKNWLTAEFEAEKSVRWAAFLRALESPGACRILKELKLDNDTISRVRLLAENWRRPLPAEKYELRKAMSRMDGEMFDCLLGFRETAGTDSPAQAERLQELTGEIRRAGDCISLKELAVTGRDLIDAGVKPGPEIGECLNRMLEEVLRCPEHNTKEYLLRF</sequence>
<keyword evidence="3" id="KW-0819">tRNA processing</keyword>
<dbReference type="Gene3D" id="1.10.246.80">
    <property type="match status" value="1"/>
</dbReference>
<protein>
    <submittedName>
        <fullName evidence="13">CCA tRNA nucleotidyltransferase</fullName>
        <ecNumber evidence="13">2.7.7.72</ecNumber>
    </submittedName>
</protein>
<organism evidence="13 14">
    <name type="scientific">Candidatus Lachnoclostridium stercoripullorum</name>
    <dbReference type="NCBI Taxonomy" id="2838635"/>
    <lineage>
        <taxon>Bacteria</taxon>
        <taxon>Bacillati</taxon>
        <taxon>Bacillota</taxon>
        <taxon>Clostridia</taxon>
        <taxon>Lachnospirales</taxon>
        <taxon>Lachnospiraceae</taxon>
    </lineage>
</organism>
<evidence type="ECO:0000256" key="4">
    <source>
        <dbReference type="ARBA" id="ARBA00022695"/>
    </source>
</evidence>
<dbReference type="EC" id="2.7.7.72" evidence="13"/>
<evidence type="ECO:0000256" key="7">
    <source>
        <dbReference type="ARBA" id="ARBA00022842"/>
    </source>
</evidence>
<reference evidence="13" key="2">
    <citation type="submission" date="2021-04" db="EMBL/GenBank/DDBJ databases">
        <authorList>
            <person name="Gilroy R."/>
        </authorList>
    </citation>
    <scope>NUCLEOTIDE SEQUENCE</scope>
    <source>
        <strain evidence="13">ChiGjej4B4-12881</strain>
    </source>
</reference>
<dbReference type="InterPro" id="IPR032828">
    <property type="entry name" value="PolyA_RNA-bd"/>
</dbReference>
<feature type="domain" description="CCA-adding enzyme C-terminal" evidence="12">
    <location>
        <begin position="250"/>
        <end position="396"/>
    </location>
</feature>
<gene>
    <name evidence="13" type="ORF">IAA28_08395</name>
</gene>
<dbReference type="CDD" id="cd05398">
    <property type="entry name" value="NT_ClassII-CCAase"/>
    <property type="match status" value="1"/>
</dbReference>
<evidence type="ECO:0000259" key="10">
    <source>
        <dbReference type="Pfam" id="PF01743"/>
    </source>
</evidence>
<comment type="cofactor">
    <cofactor evidence="1">
        <name>Mg(2+)</name>
        <dbReference type="ChEBI" id="CHEBI:18420"/>
    </cofactor>
</comment>
<evidence type="ECO:0000256" key="6">
    <source>
        <dbReference type="ARBA" id="ARBA00022741"/>
    </source>
</evidence>
<dbReference type="Proteomes" id="UP000886780">
    <property type="component" value="Unassembled WGS sequence"/>
</dbReference>
<keyword evidence="7" id="KW-0460">Magnesium</keyword>
<reference evidence="13" key="1">
    <citation type="journal article" date="2021" name="PeerJ">
        <title>Extensive microbial diversity within the chicken gut microbiome revealed by metagenomics and culture.</title>
        <authorList>
            <person name="Gilroy R."/>
            <person name="Ravi A."/>
            <person name="Getino M."/>
            <person name="Pursley I."/>
            <person name="Horton D.L."/>
            <person name="Alikhan N.F."/>
            <person name="Baker D."/>
            <person name="Gharbi K."/>
            <person name="Hall N."/>
            <person name="Watson M."/>
            <person name="Adriaenssens E.M."/>
            <person name="Foster-Nyarko E."/>
            <person name="Jarju S."/>
            <person name="Secka A."/>
            <person name="Antonio M."/>
            <person name="Oren A."/>
            <person name="Chaudhuri R.R."/>
            <person name="La Ragione R."/>
            <person name="Hildebrand F."/>
            <person name="Pallen M.J."/>
        </authorList>
    </citation>
    <scope>NUCLEOTIDE SEQUENCE</scope>
    <source>
        <strain evidence="13">ChiGjej4B4-12881</strain>
    </source>
</reference>
<dbReference type="GO" id="GO:0004810">
    <property type="term" value="F:CCA tRNA nucleotidyltransferase activity"/>
    <property type="evidence" value="ECO:0007669"/>
    <property type="project" value="UniProtKB-EC"/>
</dbReference>
<evidence type="ECO:0000259" key="12">
    <source>
        <dbReference type="Pfam" id="PF13735"/>
    </source>
</evidence>
<evidence type="ECO:0000256" key="9">
    <source>
        <dbReference type="RuleBase" id="RU003953"/>
    </source>
</evidence>
<dbReference type="PANTHER" id="PTHR46173:SF1">
    <property type="entry name" value="CCA TRNA NUCLEOTIDYLTRANSFERASE 1, MITOCHONDRIAL"/>
    <property type="match status" value="1"/>
</dbReference>
<dbReference type="Pfam" id="PF13735">
    <property type="entry name" value="tRNA_NucTran2_2"/>
    <property type="match status" value="1"/>
</dbReference>
<evidence type="ECO:0000256" key="5">
    <source>
        <dbReference type="ARBA" id="ARBA00022723"/>
    </source>
</evidence>
<dbReference type="InterPro" id="IPR043519">
    <property type="entry name" value="NT_sf"/>
</dbReference>
<dbReference type="InterPro" id="IPR050264">
    <property type="entry name" value="Bact_CCA-adding_enz_type3_sf"/>
</dbReference>
<keyword evidence="2 9" id="KW-0808">Transferase</keyword>
<dbReference type="Pfam" id="PF12627">
    <property type="entry name" value="PolyA_pol_RNAbd"/>
    <property type="match status" value="1"/>
</dbReference>
<feature type="domain" description="tRNA nucleotidyltransferase/poly(A) polymerase RNA and SrmB- binding" evidence="11">
    <location>
        <begin position="168"/>
        <end position="222"/>
    </location>
</feature>
<name>A0A9D2AXJ3_9FIRM</name>
<dbReference type="SUPFAM" id="SSF81891">
    <property type="entry name" value="Poly A polymerase C-terminal region-like"/>
    <property type="match status" value="1"/>
</dbReference>
<keyword evidence="6" id="KW-0547">Nucleotide-binding</keyword>
<feature type="domain" description="Poly A polymerase head" evidence="10">
    <location>
        <begin position="21"/>
        <end position="141"/>
    </location>
</feature>
<dbReference type="GO" id="GO:0000166">
    <property type="term" value="F:nucleotide binding"/>
    <property type="evidence" value="ECO:0007669"/>
    <property type="project" value="UniProtKB-KW"/>
</dbReference>
<dbReference type="GO" id="GO:0008033">
    <property type="term" value="P:tRNA processing"/>
    <property type="evidence" value="ECO:0007669"/>
    <property type="project" value="UniProtKB-KW"/>
</dbReference>